<proteinExistence type="predicted"/>
<comment type="caution">
    <text evidence="4">The sequence shown here is derived from an EMBL/GenBank/DDBJ whole genome shotgun (WGS) entry which is preliminary data.</text>
</comment>
<evidence type="ECO:0000256" key="1">
    <source>
        <dbReference type="ARBA" id="ARBA00022729"/>
    </source>
</evidence>
<dbReference type="InterPro" id="IPR050258">
    <property type="entry name" value="Leguminous_Lectin"/>
</dbReference>
<dbReference type="InterPro" id="IPR006558">
    <property type="entry name" value="LamG-like"/>
</dbReference>
<dbReference type="Pfam" id="PF13385">
    <property type="entry name" value="Laminin_G_3"/>
    <property type="match status" value="1"/>
</dbReference>
<dbReference type="Proteomes" id="UP000606396">
    <property type="component" value="Unassembled WGS sequence"/>
</dbReference>
<dbReference type="PANTHER" id="PTHR32401">
    <property type="entry name" value="CONCANAVALIN A-LIKE LECTIN FAMILY PROTEIN"/>
    <property type="match status" value="1"/>
</dbReference>
<sequence>MFETNFSDFDNSALFTGFPSSQSLGSNLSPNLLLTEPQLVNPQSIVFVDLSIPEVEQILQGLTADLIIPLQSEQDSITQITETLSNYDDLLGVHIISHGSSGQLELGDSLVNLQTLSSRSQDLRTWADALAPDADILLYGCNVAAGTVGSTFVSELGQLTGADVAASTDLTGNVSQGGNWVLEYATGTIESPLAIQPSLLNTYNGVLASFDFTNFASTSGLKFNGSSAKFGTALRLTPASASKTGSVFYTTPIALDTDTSFQTQFQFQLRGGTLGSDGFTFVLQNSPAKANAIGSRGGNLGYGGTVNPITQSLAIKFDTFKNATDPNNNNIAVLRDGNVTAALATTSNVTDSNSGTPIDLNSGTPINAWIQYNGNTDKLDVFLSQSSTKLPTAKAALSYEIDLTSVLGSQAFVGFTAGTGSRFNAQDINSWTFNSDNNSSSGLVGYWKFEEATGNTVLDSSGNNNSGSLINSSRTVGLYGQALQVTGSNSSHASIPASASINSMTNQITVSAWVRPNVQPVGFRAVVNRQIGDSLHPDQFFLGFGPRNQVMKYKWEIGTSDGEGNVYEGSPTTDRWVHMVGTYDGSMLRLYVDGVQIGSSPLTGNILVDNNPVTIGAAENYGEGTPLGDRFNGLIDEVRIYNRALSATEVKNLQ</sequence>
<feature type="domain" description="LamG-like jellyroll fold" evidence="3">
    <location>
        <begin position="506"/>
        <end position="648"/>
    </location>
</feature>
<gene>
    <name evidence="4" type="ORF">H6G94_16135</name>
</gene>
<dbReference type="RefSeq" id="WP_190950251.1">
    <property type="nucleotide sequence ID" value="NZ_JACJTC010000011.1"/>
</dbReference>
<dbReference type="InterPro" id="IPR056573">
    <property type="entry name" value="Lectin_L-type_dom"/>
</dbReference>
<keyword evidence="2" id="KW-1015">Disulfide bond</keyword>
<keyword evidence="1" id="KW-0732">Signal</keyword>
<dbReference type="InterPro" id="IPR013320">
    <property type="entry name" value="ConA-like_dom_sf"/>
</dbReference>
<reference evidence="4 5" key="1">
    <citation type="journal article" date="2020" name="ISME J.">
        <title>Comparative genomics reveals insights into cyanobacterial evolution and habitat adaptation.</title>
        <authorList>
            <person name="Chen M.Y."/>
            <person name="Teng W.K."/>
            <person name="Zhao L."/>
            <person name="Hu C.X."/>
            <person name="Zhou Y.K."/>
            <person name="Han B.P."/>
            <person name="Song L.R."/>
            <person name="Shu W.S."/>
        </authorList>
    </citation>
    <scope>NUCLEOTIDE SEQUENCE [LARGE SCALE GENOMIC DNA]</scope>
    <source>
        <strain evidence="4 5">FACHB-252</strain>
    </source>
</reference>
<dbReference type="SUPFAM" id="SSF49899">
    <property type="entry name" value="Concanavalin A-like lectins/glucanases"/>
    <property type="match status" value="2"/>
</dbReference>
<evidence type="ECO:0000256" key="2">
    <source>
        <dbReference type="ARBA" id="ARBA00023157"/>
    </source>
</evidence>
<keyword evidence="5" id="KW-1185">Reference proteome</keyword>
<dbReference type="Pfam" id="PF14252">
    <property type="entry name" value="DUF4347"/>
    <property type="match status" value="1"/>
</dbReference>
<accession>A0ABR8HAM9</accession>
<evidence type="ECO:0000313" key="5">
    <source>
        <dbReference type="Proteomes" id="UP000606396"/>
    </source>
</evidence>
<organism evidence="4 5">
    <name type="scientific">Nostoc punctiforme FACHB-252</name>
    <dbReference type="NCBI Taxonomy" id="1357509"/>
    <lineage>
        <taxon>Bacteria</taxon>
        <taxon>Bacillati</taxon>
        <taxon>Cyanobacteriota</taxon>
        <taxon>Cyanophyceae</taxon>
        <taxon>Nostocales</taxon>
        <taxon>Nostocaceae</taxon>
        <taxon>Nostoc</taxon>
    </lineage>
</organism>
<protein>
    <submittedName>
        <fullName evidence="4">DUF4347 domain-containing protein</fullName>
    </submittedName>
</protein>
<dbReference type="PANTHER" id="PTHR32401:SF48">
    <property type="entry name" value="LEGUME LECTIN DOMAIN-CONTAINING PROTEIN"/>
    <property type="match status" value="1"/>
</dbReference>
<dbReference type="Pfam" id="PF00139">
    <property type="entry name" value="Lectin_legB"/>
    <property type="match status" value="1"/>
</dbReference>
<dbReference type="InterPro" id="IPR025592">
    <property type="entry name" value="DUF4347"/>
</dbReference>
<dbReference type="Gene3D" id="2.60.120.200">
    <property type="match status" value="2"/>
</dbReference>
<dbReference type="InterPro" id="IPR001220">
    <property type="entry name" value="Legume_lectin_dom"/>
</dbReference>
<evidence type="ECO:0000313" key="4">
    <source>
        <dbReference type="EMBL" id="MBD2612783.1"/>
    </source>
</evidence>
<evidence type="ECO:0000259" key="3">
    <source>
        <dbReference type="SMART" id="SM00560"/>
    </source>
</evidence>
<dbReference type="EMBL" id="JACJTC010000011">
    <property type="protein sequence ID" value="MBD2612783.1"/>
    <property type="molecule type" value="Genomic_DNA"/>
</dbReference>
<name>A0ABR8HAM9_NOSPU</name>
<dbReference type="SMART" id="SM00560">
    <property type="entry name" value="LamGL"/>
    <property type="match status" value="1"/>
</dbReference>
<dbReference type="CDD" id="cd01951">
    <property type="entry name" value="lectin_L-type"/>
    <property type="match status" value="1"/>
</dbReference>